<evidence type="ECO:0000313" key="2">
    <source>
        <dbReference type="Proteomes" id="UP001349994"/>
    </source>
</evidence>
<protein>
    <submittedName>
        <fullName evidence="1">Uncharacterized protein</fullName>
    </submittedName>
</protein>
<dbReference type="RefSeq" id="WP_338211225.1">
    <property type="nucleotide sequence ID" value="NZ_JAYMFF010000020.1"/>
</dbReference>
<dbReference type="EMBL" id="JAYMFF010000020">
    <property type="protein sequence ID" value="MEC4176738.1"/>
    <property type="molecule type" value="Genomic_DNA"/>
</dbReference>
<reference evidence="1 2" key="1">
    <citation type="submission" date="2024-01" db="EMBL/GenBank/DDBJ databases">
        <title>novel species in genus Adlercreutzia.</title>
        <authorList>
            <person name="Liu X."/>
        </authorList>
    </citation>
    <scope>NUCLEOTIDE SEQUENCE [LARGE SCALE GENOMIC DNA]</scope>
    <source>
        <strain evidence="1 2">R7</strain>
    </source>
</reference>
<sequence length="110" mass="11443">MELKCCPTCKALVFADMDVCYECMYRFGSDPEREAAATADCVSDARFDGREGAGVQGDAARSARAVSLGGWDVRLEAPSALPAGTVLHITIEPASRETGSGDGLPGESAV</sequence>
<gene>
    <name evidence="1" type="ORF">VIN30_09800</name>
</gene>
<name>A0ABU6IJU1_9ACTN</name>
<accession>A0ABU6IJU1</accession>
<organism evidence="1 2">
    <name type="scientific">Adlercreutzia wanghongyangiae</name>
    <dbReference type="NCBI Taxonomy" id="3111451"/>
    <lineage>
        <taxon>Bacteria</taxon>
        <taxon>Bacillati</taxon>
        <taxon>Actinomycetota</taxon>
        <taxon>Coriobacteriia</taxon>
        <taxon>Eggerthellales</taxon>
        <taxon>Eggerthellaceae</taxon>
        <taxon>Adlercreutzia</taxon>
    </lineage>
</organism>
<comment type="caution">
    <text evidence="1">The sequence shown here is derived from an EMBL/GenBank/DDBJ whole genome shotgun (WGS) entry which is preliminary data.</text>
</comment>
<evidence type="ECO:0000313" key="1">
    <source>
        <dbReference type="EMBL" id="MEC4176738.1"/>
    </source>
</evidence>
<dbReference type="Proteomes" id="UP001349994">
    <property type="component" value="Unassembled WGS sequence"/>
</dbReference>
<proteinExistence type="predicted"/>
<keyword evidence="2" id="KW-1185">Reference proteome</keyword>